<organism evidence="14 15">
    <name type="scientific">Hathewaya proteolytica DSM 3090</name>
    <dbReference type="NCBI Taxonomy" id="1121331"/>
    <lineage>
        <taxon>Bacteria</taxon>
        <taxon>Bacillati</taxon>
        <taxon>Bacillota</taxon>
        <taxon>Clostridia</taxon>
        <taxon>Eubacteriales</taxon>
        <taxon>Clostridiaceae</taxon>
        <taxon>Hathewaya</taxon>
    </lineage>
</organism>
<dbReference type="GO" id="GO:0046872">
    <property type="term" value="F:metal ion binding"/>
    <property type="evidence" value="ECO:0007669"/>
    <property type="project" value="UniProtKB-KW"/>
</dbReference>
<gene>
    <name evidence="14" type="ORF">SAMN02745248_00618</name>
</gene>
<keyword evidence="6" id="KW-0479">Metal-binding</keyword>
<dbReference type="OrthoDB" id="9805316at2"/>
<dbReference type="EMBL" id="FRAD01000005">
    <property type="protein sequence ID" value="SHJ66096.1"/>
    <property type="molecule type" value="Genomic_DNA"/>
</dbReference>
<evidence type="ECO:0000256" key="6">
    <source>
        <dbReference type="ARBA" id="ARBA00022723"/>
    </source>
</evidence>
<dbReference type="SUPFAM" id="SSF48576">
    <property type="entry name" value="Terpenoid synthases"/>
    <property type="match status" value="1"/>
</dbReference>
<dbReference type="GO" id="GO:0016114">
    <property type="term" value="P:terpenoid biosynthetic process"/>
    <property type="evidence" value="ECO:0007669"/>
    <property type="project" value="UniProtKB-ARBA"/>
</dbReference>
<dbReference type="PROSITE" id="PS00723">
    <property type="entry name" value="POLYPRENYL_SYNTHASE_1"/>
    <property type="match status" value="1"/>
</dbReference>
<dbReference type="PANTHER" id="PTHR43281:SF1">
    <property type="entry name" value="FARNESYL DIPHOSPHATE SYNTHASE"/>
    <property type="match status" value="1"/>
</dbReference>
<evidence type="ECO:0000256" key="1">
    <source>
        <dbReference type="ARBA" id="ARBA00001946"/>
    </source>
</evidence>
<keyword evidence="15" id="KW-1185">Reference proteome</keyword>
<dbReference type="Pfam" id="PF00348">
    <property type="entry name" value="polyprenyl_synt"/>
    <property type="match status" value="1"/>
</dbReference>
<dbReference type="AlphaFoldDB" id="A0A1M6L4I2"/>
<evidence type="ECO:0000256" key="2">
    <source>
        <dbReference type="ARBA" id="ARBA00006706"/>
    </source>
</evidence>
<comment type="cofactor">
    <cofactor evidence="1">
        <name>Mg(2+)</name>
        <dbReference type="ChEBI" id="CHEBI:18420"/>
    </cofactor>
</comment>
<dbReference type="InterPro" id="IPR000092">
    <property type="entry name" value="Polyprenyl_synt"/>
</dbReference>
<comment type="catalytic activity">
    <reaction evidence="11">
        <text>isopentenyl diphosphate + (2E)-geranyl diphosphate = (2E,6E)-farnesyl diphosphate + diphosphate</text>
        <dbReference type="Rhea" id="RHEA:19361"/>
        <dbReference type="ChEBI" id="CHEBI:33019"/>
        <dbReference type="ChEBI" id="CHEBI:58057"/>
        <dbReference type="ChEBI" id="CHEBI:128769"/>
        <dbReference type="ChEBI" id="CHEBI:175763"/>
        <dbReference type="EC" id="2.5.1.10"/>
    </reaction>
</comment>
<dbReference type="SFLD" id="SFLDG01017">
    <property type="entry name" value="Polyprenyl_Transferase_Like"/>
    <property type="match status" value="1"/>
</dbReference>
<dbReference type="PANTHER" id="PTHR43281">
    <property type="entry name" value="FARNESYL DIPHOSPHATE SYNTHASE"/>
    <property type="match status" value="1"/>
</dbReference>
<accession>A0A1M6L4I2</accession>
<evidence type="ECO:0000256" key="12">
    <source>
        <dbReference type="RuleBase" id="RU004466"/>
    </source>
</evidence>
<proteinExistence type="inferred from homology"/>
<evidence type="ECO:0000256" key="5">
    <source>
        <dbReference type="ARBA" id="ARBA00022679"/>
    </source>
</evidence>
<evidence type="ECO:0000256" key="3">
    <source>
        <dbReference type="ARBA" id="ARBA00012439"/>
    </source>
</evidence>
<evidence type="ECO:0000256" key="10">
    <source>
        <dbReference type="ARBA" id="ARBA00032873"/>
    </source>
</evidence>
<dbReference type="Proteomes" id="UP000183952">
    <property type="component" value="Unassembled WGS sequence"/>
</dbReference>
<dbReference type="EC" id="2.5.1.10" evidence="3"/>
<keyword evidence="8" id="KW-0414">Isoprene biosynthesis</keyword>
<evidence type="ECO:0000313" key="14">
    <source>
        <dbReference type="EMBL" id="SHJ66096.1"/>
    </source>
</evidence>
<name>A0A1M6L4I2_9CLOT</name>
<reference evidence="14 15" key="1">
    <citation type="submission" date="2016-11" db="EMBL/GenBank/DDBJ databases">
        <authorList>
            <person name="Jaros S."/>
            <person name="Januszkiewicz K."/>
            <person name="Wedrychowicz H."/>
        </authorList>
    </citation>
    <scope>NUCLEOTIDE SEQUENCE [LARGE SCALE GENOMIC DNA]</scope>
    <source>
        <strain evidence="14 15">DSM 3090</strain>
    </source>
</reference>
<keyword evidence="13" id="KW-0175">Coiled coil</keyword>
<dbReference type="InterPro" id="IPR008949">
    <property type="entry name" value="Isoprenoid_synthase_dom_sf"/>
</dbReference>
<dbReference type="FunFam" id="1.10.600.10:FF:000001">
    <property type="entry name" value="Geranylgeranyl diphosphate synthase"/>
    <property type="match status" value="1"/>
</dbReference>
<dbReference type="GO" id="GO:0004337">
    <property type="term" value="F:(2E,6E)-farnesyl diphosphate synthase activity"/>
    <property type="evidence" value="ECO:0007669"/>
    <property type="project" value="UniProtKB-EC"/>
</dbReference>
<dbReference type="NCBIfam" id="NF045485">
    <property type="entry name" value="FPPsyn"/>
    <property type="match status" value="1"/>
</dbReference>
<dbReference type="Gene3D" id="1.10.600.10">
    <property type="entry name" value="Farnesyl Diphosphate Synthase"/>
    <property type="match status" value="1"/>
</dbReference>
<comment type="similarity">
    <text evidence="2 12">Belongs to the FPP/GGPP synthase family.</text>
</comment>
<dbReference type="CDD" id="cd00685">
    <property type="entry name" value="Trans_IPPS_HT"/>
    <property type="match status" value="1"/>
</dbReference>
<protein>
    <recommendedName>
        <fullName evidence="4">Farnesyl diphosphate synthase</fullName>
        <ecNumber evidence="3">2.5.1.10</ecNumber>
    </recommendedName>
    <alternativeName>
        <fullName evidence="10">(2E,6E)-farnesyl diphosphate synthase</fullName>
    </alternativeName>
    <alternativeName>
        <fullName evidence="9">Geranyltranstransferase</fullName>
    </alternativeName>
</protein>
<dbReference type="GO" id="GO:0005737">
    <property type="term" value="C:cytoplasm"/>
    <property type="evidence" value="ECO:0007669"/>
    <property type="project" value="UniProtKB-ARBA"/>
</dbReference>
<dbReference type="SFLD" id="SFLDS00005">
    <property type="entry name" value="Isoprenoid_Synthase_Type_I"/>
    <property type="match status" value="1"/>
</dbReference>
<dbReference type="STRING" id="1121331.SAMN02745248_00618"/>
<sequence>MEFDEIKKKIDKYLKDYFYKRDGYNKLLYEAMGYSINVGGKRIRPMLMILTYSMYKSDYEKIMPMAAAMEMIHTYSLIHDDLPCMDNDDMRRGKPSNHKIFGDAVALLAGDGLLNEAFNSMLQCQIESDLKIKVMSIISKASSADGMIGGQIVDIINENRKIEKEQLEYMHNKKTGELITASIVSGAIMGGAQECEQNILLEYGKVLGLAFQIQDDILDVEGDKEKMGKNTHMDENKSTFVNVYGLDKCKSMLASLEEQCKELINSLKGDTKKIMEITNMLFKRQY</sequence>
<evidence type="ECO:0000313" key="15">
    <source>
        <dbReference type="Proteomes" id="UP000183952"/>
    </source>
</evidence>
<evidence type="ECO:0000256" key="8">
    <source>
        <dbReference type="ARBA" id="ARBA00023229"/>
    </source>
</evidence>
<feature type="coiled-coil region" evidence="13">
    <location>
        <begin position="246"/>
        <end position="273"/>
    </location>
</feature>
<keyword evidence="7" id="KW-0460">Magnesium</keyword>
<keyword evidence="5 12" id="KW-0808">Transferase</keyword>
<dbReference type="RefSeq" id="WP_072902213.1">
    <property type="nucleotide sequence ID" value="NZ_FRAD01000005.1"/>
</dbReference>
<evidence type="ECO:0000256" key="11">
    <source>
        <dbReference type="ARBA" id="ARBA00049399"/>
    </source>
</evidence>
<evidence type="ECO:0000256" key="9">
    <source>
        <dbReference type="ARBA" id="ARBA00032380"/>
    </source>
</evidence>
<evidence type="ECO:0000256" key="13">
    <source>
        <dbReference type="SAM" id="Coils"/>
    </source>
</evidence>
<dbReference type="InterPro" id="IPR053378">
    <property type="entry name" value="Prenyl_diphosphate_synthase"/>
</dbReference>
<evidence type="ECO:0000256" key="4">
    <source>
        <dbReference type="ARBA" id="ARBA00015100"/>
    </source>
</evidence>
<dbReference type="InterPro" id="IPR033749">
    <property type="entry name" value="Polyprenyl_synt_CS"/>
</dbReference>
<evidence type="ECO:0000256" key="7">
    <source>
        <dbReference type="ARBA" id="ARBA00022842"/>
    </source>
</evidence>
<dbReference type="PROSITE" id="PS00444">
    <property type="entry name" value="POLYPRENYL_SYNTHASE_2"/>
    <property type="match status" value="1"/>
</dbReference>